<dbReference type="InterPro" id="IPR049874">
    <property type="entry name" value="ROK_cs"/>
</dbReference>
<evidence type="ECO:0000256" key="2">
    <source>
        <dbReference type="ARBA" id="ARBA00012323"/>
    </source>
</evidence>
<gene>
    <name evidence="9" type="ORF">LKD31_04175</name>
</gene>
<keyword evidence="5" id="KW-0547">Nucleotide-binding</keyword>
<dbReference type="PANTHER" id="PTHR18964">
    <property type="entry name" value="ROK (REPRESSOR, ORF, KINASE) FAMILY"/>
    <property type="match status" value="1"/>
</dbReference>
<keyword evidence="10" id="KW-1185">Reference proteome</keyword>
<name>A0AAE3AIG7_9FIRM</name>
<dbReference type="AlphaFoldDB" id="A0AAE3AIG7"/>
<evidence type="ECO:0000256" key="5">
    <source>
        <dbReference type="ARBA" id="ARBA00022741"/>
    </source>
</evidence>
<evidence type="ECO:0000256" key="6">
    <source>
        <dbReference type="ARBA" id="ARBA00022777"/>
    </source>
</evidence>
<evidence type="ECO:0000256" key="7">
    <source>
        <dbReference type="ARBA" id="ARBA00022840"/>
    </source>
</evidence>
<dbReference type="PANTHER" id="PTHR18964:SF149">
    <property type="entry name" value="BIFUNCTIONAL UDP-N-ACETYLGLUCOSAMINE 2-EPIMERASE_N-ACETYLMANNOSAMINE KINASE"/>
    <property type="match status" value="1"/>
</dbReference>
<dbReference type="InterPro" id="IPR043129">
    <property type="entry name" value="ATPase_NBD"/>
</dbReference>
<protein>
    <recommendedName>
        <fullName evidence="3">Glucokinase</fullName>
        <ecNumber evidence="2">2.7.1.2</ecNumber>
    </recommendedName>
    <alternativeName>
        <fullName evidence="8">Glucose kinase</fullName>
    </alternativeName>
</protein>
<keyword evidence="7" id="KW-0067">ATP-binding</keyword>
<evidence type="ECO:0000313" key="9">
    <source>
        <dbReference type="EMBL" id="MCC2136212.1"/>
    </source>
</evidence>
<dbReference type="Pfam" id="PF00480">
    <property type="entry name" value="ROK"/>
    <property type="match status" value="1"/>
</dbReference>
<organism evidence="9 10">
    <name type="scientific">Hominenteromicrobium mulieris</name>
    <dbReference type="NCBI Taxonomy" id="2885357"/>
    <lineage>
        <taxon>Bacteria</taxon>
        <taxon>Bacillati</taxon>
        <taxon>Bacillota</taxon>
        <taxon>Clostridia</taxon>
        <taxon>Eubacteriales</taxon>
        <taxon>Oscillospiraceae</taxon>
        <taxon>Hominenteromicrobium</taxon>
    </lineage>
</organism>
<reference evidence="9" key="1">
    <citation type="submission" date="2021-10" db="EMBL/GenBank/DDBJ databases">
        <title>Anaerobic single-cell dispensing facilitates the cultivation of human gut bacteria.</title>
        <authorList>
            <person name="Afrizal A."/>
        </authorList>
    </citation>
    <scope>NUCLEOTIDE SEQUENCE</scope>
    <source>
        <strain evidence="9">CLA-AA-H250</strain>
    </source>
</reference>
<evidence type="ECO:0000313" key="10">
    <source>
        <dbReference type="Proteomes" id="UP001199424"/>
    </source>
</evidence>
<comment type="caution">
    <text evidence="9">The sequence shown here is derived from an EMBL/GenBank/DDBJ whole genome shotgun (WGS) entry which is preliminary data.</text>
</comment>
<dbReference type="GO" id="GO:0005524">
    <property type="term" value="F:ATP binding"/>
    <property type="evidence" value="ECO:0007669"/>
    <property type="project" value="UniProtKB-KW"/>
</dbReference>
<evidence type="ECO:0000256" key="3">
    <source>
        <dbReference type="ARBA" id="ARBA00014701"/>
    </source>
</evidence>
<evidence type="ECO:0000256" key="4">
    <source>
        <dbReference type="ARBA" id="ARBA00022679"/>
    </source>
</evidence>
<dbReference type="SUPFAM" id="SSF53067">
    <property type="entry name" value="Actin-like ATPase domain"/>
    <property type="match status" value="1"/>
</dbReference>
<dbReference type="GO" id="GO:0005737">
    <property type="term" value="C:cytoplasm"/>
    <property type="evidence" value="ECO:0007669"/>
    <property type="project" value="InterPro"/>
</dbReference>
<sequence>MENKKYVIGADIGGTTVKLGLFEEDGTLLEKWEIPTVIEGDGTAVLRDIAAEIQKCREKHNIPADGILGVGAGIPGPVTADGVVHRCVNLGWGVFDVRTALEETVGLPVVVVNDANAAAMGEAWKGGGRGSENVVFITLGTGVGGAVISDGRMVAGANGAAGEFGHMTINPAETETCACGRRGCVQQYVSASGIARLARKYLAEHEGESALRSVEKLTTKDVFDAAKNGDSAANAILENVYDAFGYTISAVCTVADPEVVVIGGGVSKAGEMLVEGVKKGFLKYVFYPNTDVRFNLAVLGNDAGIYGCCKLLLDSLA</sequence>
<dbReference type="EC" id="2.7.1.2" evidence="2"/>
<accession>A0AAE3AIG7</accession>
<proteinExistence type="inferred from homology"/>
<dbReference type="NCBIfam" id="TIGR00744">
    <property type="entry name" value="ROK_glcA_fam"/>
    <property type="match status" value="1"/>
</dbReference>
<dbReference type="GO" id="GO:0004340">
    <property type="term" value="F:glucokinase activity"/>
    <property type="evidence" value="ECO:0007669"/>
    <property type="project" value="UniProtKB-EC"/>
</dbReference>
<keyword evidence="6" id="KW-0418">Kinase</keyword>
<dbReference type="PROSITE" id="PS01125">
    <property type="entry name" value="ROK"/>
    <property type="match status" value="1"/>
</dbReference>
<dbReference type="RefSeq" id="WP_308448750.1">
    <property type="nucleotide sequence ID" value="NZ_JAJEQC010000003.1"/>
</dbReference>
<evidence type="ECO:0000256" key="8">
    <source>
        <dbReference type="ARBA" id="ARBA00032386"/>
    </source>
</evidence>
<dbReference type="GO" id="GO:0006096">
    <property type="term" value="P:glycolytic process"/>
    <property type="evidence" value="ECO:0007669"/>
    <property type="project" value="InterPro"/>
</dbReference>
<dbReference type="Gene3D" id="3.30.420.40">
    <property type="match status" value="2"/>
</dbReference>
<evidence type="ECO:0000256" key="1">
    <source>
        <dbReference type="ARBA" id="ARBA00006479"/>
    </source>
</evidence>
<keyword evidence="4 9" id="KW-0808">Transferase</keyword>
<comment type="similarity">
    <text evidence="1">Belongs to the ROK (NagC/XylR) family.</text>
</comment>
<dbReference type="EMBL" id="JAJEQC010000003">
    <property type="protein sequence ID" value="MCC2136212.1"/>
    <property type="molecule type" value="Genomic_DNA"/>
</dbReference>
<dbReference type="Proteomes" id="UP001199424">
    <property type="component" value="Unassembled WGS sequence"/>
</dbReference>
<dbReference type="InterPro" id="IPR000600">
    <property type="entry name" value="ROK"/>
</dbReference>
<dbReference type="InterPro" id="IPR004654">
    <property type="entry name" value="ROK_glcA"/>
</dbReference>